<feature type="transmembrane region" description="Helical" evidence="13">
    <location>
        <begin position="69"/>
        <end position="86"/>
    </location>
</feature>
<evidence type="ECO:0000256" key="8">
    <source>
        <dbReference type="ARBA" id="ARBA00022989"/>
    </source>
</evidence>
<keyword evidence="11" id="KW-0407">Ion channel</keyword>
<keyword evidence="10 13" id="KW-0472">Membrane</keyword>
<name>A0A3D8VHI3_9GAMM</name>
<keyword evidence="15" id="KW-1185">Reference proteome</keyword>
<accession>A0A3D8VHI3</accession>
<keyword evidence="6" id="KW-0631">Potassium channel</keyword>
<comment type="similarity">
    <text evidence="2">Belongs to the TMEM175 family.</text>
</comment>
<dbReference type="AlphaFoldDB" id="A0A3D8VHI3"/>
<dbReference type="EMBL" id="QTJR01000002">
    <property type="protein sequence ID" value="RDY68551.1"/>
    <property type="molecule type" value="Genomic_DNA"/>
</dbReference>
<feature type="transmembrane region" description="Helical" evidence="13">
    <location>
        <begin position="180"/>
        <end position="212"/>
    </location>
</feature>
<protein>
    <submittedName>
        <fullName evidence="14">DUF1211 domain-containing protein</fullName>
    </submittedName>
</protein>
<feature type="transmembrane region" description="Helical" evidence="13">
    <location>
        <begin position="21"/>
        <end position="41"/>
    </location>
</feature>
<evidence type="ECO:0000256" key="1">
    <source>
        <dbReference type="ARBA" id="ARBA00004141"/>
    </source>
</evidence>
<evidence type="ECO:0000256" key="6">
    <source>
        <dbReference type="ARBA" id="ARBA00022826"/>
    </source>
</evidence>
<dbReference type="RefSeq" id="WP_115841063.1">
    <property type="nucleotide sequence ID" value="NZ_CP183976.1"/>
</dbReference>
<evidence type="ECO:0000256" key="5">
    <source>
        <dbReference type="ARBA" id="ARBA00022692"/>
    </source>
</evidence>
<evidence type="ECO:0000256" key="12">
    <source>
        <dbReference type="ARBA" id="ARBA00034430"/>
    </source>
</evidence>
<evidence type="ECO:0000256" key="11">
    <source>
        <dbReference type="ARBA" id="ARBA00023303"/>
    </source>
</evidence>
<feature type="transmembrane region" description="Helical" evidence="13">
    <location>
        <begin position="132"/>
        <end position="154"/>
    </location>
</feature>
<evidence type="ECO:0000256" key="2">
    <source>
        <dbReference type="ARBA" id="ARBA00006920"/>
    </source>
</evidence>
<keyword evidence="9" id="KW-0406">Ion transport</keyword>
<dbReference type="GO" id="GO:0016020">
    <property type="term" value="C:membrane"/>
    <property type="evidence" value="ECO:0007669"/>
    <property type="project" value="UniProtKB-SubCell"/>
</dbReference>
<evidence type="ECO:0000313" key="15">
    <source>
        <dbReference type="Proteomes" id="UP000256829"/>
    </source>
</evidence>
<comment type="subcellular location">
    <subcellularLocation>
        <location evidence="1">Membrane</location>
        <topology evidence="1">Multi-pass membrane protein</topology>
    </subcellularLocation>
</comment>
<comment type="catalytic activity">
    <reaction evidence="12">
        <text>K(+)(in) = K(+)(out)</text>
        <dbReference type="Rhea" id="RHEA:29463"/>
        <dbReference type="ChEBI" id="CHEBI:29103"/>
    </reaction>
</comment>
<evidence type="ECO:0000256" key="3">
    <source>
        <dbReference type="ARBA" id="ARBA00022448"/>
    </source>
</evidence>
<evidence type="ECO:0000256" key="13">
    <source>
        <dbReference type="SAM" id="Phobius"/>
    </source>
</evidence>
<dbReference type="GO" id="GO:0005267">
    <property type="term" value="F:potassium channel activity"/>
    <property type="evidence" value="ECO:0007669"/>
    <property type="project" value="UniProtKB-KW"/>
</dbReference>
<dbReference type="GO" id="GO:0015252">
    <property type="term" value="F:proton channel activity"/>
    <property type="evidence" value="ECO:0007669"/>
    <property type="project" value="InterPro"/>
</dbReference>
<sequence length="233" mass="26041">MIRKEGNNQHGSHTHGAERGLSRFEGFSDAVFAIALTLLIVEIKVPGSPDGPQGYSDLVSAIAEQRREFLALALCYVVIGAYWIQHHYSGRIYAKSDHWFGVINLLFLLAIVVIPYPVRVWCFHYGTDFEPIASVILVAGLAVTACTWMAKWFYGMPGRRVMDQRLAPDFLRQMTRRYGIATLVQIVAVPIAVVAPRVGVAVALLCIAFFLLPQPKPRYVPGEEPDEDEKLKE</sequence>
<comment type="caution">
    <text evidence="14">The sequence shown here is derived from an EMBL/GenBank/DDBJ whole genome shotgun (WGS) entry which is preliminary data.</text>
</comment>
<proteinExistence type="inferred from homology"/>
<keyword evidence="8 13" id="KW-1133">Transmembrane helix</keyword>
<keyword evidence="5 13" id="KW-0812">Transmembrane</keyword>
<dbReference type="Pfam" id="PF06736">
    <property type="entry name" value="TMEM175"/>
    <property type="match status" value="1"/>
</dbReference>
<keyword evidence="7" id="KW-0630">Potassium</keyword>
<dbReference type="PANTHER" id="PTHR31462:SF5">
    <property type="entry name" value="ENDOSOMAL_LYSOSOMAL PROTON CHANNEL TMEM175"/>
    <property type="match status" value="1"/>
</dbReference>
<evidence type="ECO:0000256" key="7">
    <source>
        <dbReference type="ARBA" id="ARBA00022958"/>
    </source>
</evidence>
<evidence type="ECO:0000256" key="9">
    <source>
        <dbReference type="ARBA" id="ARBA00023065"/>
    </source>
</evidence>
<reference evidence="14 15" key="1">
    <citation type="submission" date="2018-08" db="EMBL/GenBank/DDBJ databases">
        <title>Lysobacter soli KCTC 22011, whole genome shotgun sequence.</title>
        <authorList>
            <person name="Zhang X."/>
            <person name="Feng G."/>
            <person name="Zhu H."/>
        </authorList>
    </citation>
    <scope>NUCLEOTIDE SEQUENCE [LARGE SCALE GENOMIC DNA]</scope>
    <source>
        <strain evidence="14 15">KCTC 22011</strain>
    </source>
</reference>
<keyword evidence="4" id="KW-0633">Potassium transport</keyword>
<keyword evidence="3" id="KW-0813">Transport</keyword>
<dbReference type="InterPro" id="IPR010617">
    <property type="entry name" value="TMEM175-like"/>
</dbReference>
<evidence type="ECO:0000313" key="14">
    <source>
        <dbReference type="EMBL" id="RDY68551.1"/>
    </source>
</evidence>
<feature type="transmembrane region" description="Helical" evidence="13">
    <location>
        <begin position="98"/>
        <end position="117"/>
    </location>
</feature>
<evidence type="ECO:0000256" key="4">
    <source>
        <dbReference type="ARBA" id="ARBA00022538"/>
    </source>
</evidence>
<dbReference type="Proteomes" id="UP000256829">
    <property type="component" value="Unassembled WGS sequence"/>
</dbReference>
<evidence type="ECO:0000256" key="10">
    <source>
        <dbReference type="ARBA" id="ARBA00023136"/>
    </source>
</evidence>
<dbReference type="PANTHER" id="PTHR31462">
    <property type="entry name" value="ENDOSOMAL/LYSOSOMAL POTASSIUM CHANNEL TMEM175"/>
    <property type="match status" value="1"/>
</dbReference>
<organism evidence="14 15">
    <name type="scientific">Lysobacter soli</name>
    <dbReference type="NCBI Taxonomy" id="453783"/>
    <lineage>
        <taxon>Bacteria</taxon>
        <taxon>Pseudomonadati</taxon>
        <taxon>Pseudomonadota</taxon>
        <taxon>Gammaproteobacteria</taxon>
        <taxon>Lysobacterales</taxon>
        <taxon>Lysobacteraceae</taxon>
        <taxon>Lysobacter</taxon>
    </lineage>
</organism>
<gene>
    <name evidence="14" type="ORF">DX912_03280</name>
</gene>